<dbReference type="Proteomes" id="UP000269019">
    <property type="component" value="Chromosome"/>
</dbReference>
<protein>
    <submittedName>
        <fullName evidence="4">Magnesium-chelatase 60 kDa subunit</fullName>
        <ecNumber evidence="4">6.6.1.1</ecNumber>
    </submittedName>
</protein>
<dbReference type="InterPro" id="IPR052989">
    <property type="entry name" value="Mg-chelatase_DI-like"/>
</dbReference>
<dbReference type="CDD" id="cd01451">
    <property type="entry name" value="vWA_Magnesium_chelatase"/>
    <property type="match status" value="1"/>
</dbReference>
<sequence length="253" mass="26612">MRRAGIGEFGTGGRRSKGYARQGVAIRPDQHSPGVHLVGTVMAAVDRGASLIDGMIDFRPADVRGAVKLGKQANLIVFVVDTSGSMVGKDRLQAVTGSVVSLLTDAYQRRDKVAVITARGSAPELVLPPTRSTMTALQRLEGTPTGGRTPLGAALIMADELMARELRKDPSRRPLLVVLSDGRDTSPTGQGGVRTAASRIARSGRVGSIVIDCEQGRRIKLGLAKELAKHLQAACVHVTELHADAVTGVIATL</sequence>
<evidence type="ECO:0000256" key="1">
    <source>
        <dbReference type="ARBA" id="ARBA00005799"/>
    </source>
</evidence>
<dbReference type="PANTHER" id="PTHR35023">
    <property type="entry name" value="CHELATASE-RELATED"/>
    <property type="match status" value="1"/>
</dbReference>
<evidence type="ECO:0000313" key="5">
    <source>
        <dbReference type="Proteomes" id="UP000269019"/>
    </source>
</evidence>
<dbReference type="PANTHER" id="PTHR35023:SF1">
    <property type="entry name" value="MG-PROTOPORPHYRIN IX CHELATASE"/>
    <property type="match status" value="1"/>
</dbReference>
<keyword evidence="4" id="KW-0436">Ligase</keyword>
<keyword evidence="5" id="KW-1185">Reference proteome</keyword>
<dbReference type="SMART" id="SM00327">
    <property type="entry name" value="VWA"/>
    <property type="match status" value="1"/>
</dbReference>
<reference evidence="4 5" key="1">
    <citation type="submission" date="2018-11" db="EMBL/GenBank/DDBJ databases">
        <authorList>
            <person name="Kleinhagauer T."/>
            <person name="Glaeser S.P."/>
            <person name="Spergser J."/>
            <person name="Ruckert C."/>
            <person name="Kaempfer P."/>
            <person name="Busse H.-J."/>
        </authorList>
    </citation>
    <scope>NUCLEOTIDE SEQUENCE [LARGE SCALE GENOMIC DNA]</scope>
    <source>
        <strain evidence="4 5">200CH</strain>
    </source>
</reference>
<dbReference type="KEGG" id="ccho:CCHOA_07215"/>
<evidence type="ECO:0000256" key="2">
    <source>
        <dbReference type="SAM" id="MobiDB-lite"/>
    </source>
</evidence>
<dbReference type="Pfam" id="PF13519">
    <property type="entry name" value="VWA_2"/>
    <property type="match status" value="1"/>
</dbReference>
<dbReference type="EC" id="6.6.1.1" evidence="4"/>
<name>A0A3G6J6U9_9CORY</name>
<dbReference type="OrthoDB" id="9775079at2"/>
<dbReference type="InterPro" id="IPR041702">
    <property type="entry name" value="BchD/ChlD_VWA"/>
</dbReference>
<dbReference type="EMBL" id="CP033896">
    <property type="protein sequence ID" value="AZA13835.1"/>
    <property type="molecule type" value="Genomic_DNA"/>
</dbReference>
<dbReference type="RefSeq" id="WP_123930953.1">
    <property type="nucleotide sequence ID" value="NZ_CP033896.1"/>
</dbReference>
<dbReference type="Gene3D" id="3.40.50.410">
    <property type="entry name" value="von Willebrand factor, type A domain"/>
    <property type="match status" value="1"/>
</dbReference>
<proteinExistence type="inferred from homology"/>
<comment type="similarity">
    <text evidence="1">Belongs to the Mg-chelatase subunits D/I family.</text>
</comment>
<dbReference type="PROSITE" id="PS50234">
    <property type="entry name" value="VWFA"/>
    <property type="match status" value="1"/>
</dbReference>
<dbReference type="AlphaFoldDB" id="A0A3G6J6U9"/>
<organism evidence="4 5">
    <name type="scientific">Corynebacterium choanae</name>
    <dbReference type="NCBI Taxonomy" id="1862358"/>
    <lineage>
        <taxon>Bacteria</taxon>
        <taxon>Bacillati</taxon>
        <taxon>Actinomycetota</taxon>
        <taxon>Actinomycetes</taxon>
        <taxon>Mycobacteriales</taxon>
        <taxon>Corynebacteriaceae</taxon>
        <taxon>Corynebacterium</taxon>
    </lineage>
</organism>
<evidence type="ECO:0000259" key="3">
    <source>
        <dbReference type="PROSITE" id="PS50234"/>
    </source>
</evidence>
<feature type="domain" description="VWFA" evidence="3">
    <location>
        <begin position="75"/>
        <end position="211"/>
    </location>
</feature>
<gene>
    <name evidence="4" type="primary">bchD</name>
    <name evidence="4" type="ORF">CCHOA_07215</name>
</gene>
<evidence type="ECO:0000313" key="4">
    <source>
        <dbReference type="EMBL" id="AZA13835.1"/>
    </source>
</evidence>
<dbReference type="SUPFAM" id="SSF53300">
    <property type="entry name" value="vWA-like"/>
    <property type="match status" value="1"/>
</dbReference>
<dbReference type="InterPro" id="IPR036465">
    <property type="entry name" value="vWFA_dom_sf"/>
</dbReference>
<dbReference type="GO" id="GO:0016851">
    <property type="term" value="F:magnesium chelatase activity"/>
    <property type="evidence" value="ECO:0007669"/>
    <property type="project" value="UniProtKB-EC"/>
</dbReference>
<dbReference type="InterPro" id="IPR002035">
    <property type="entry name" value="VWF_A"/>
</dbReference>
<accession>A0A3G6J6U9</accession>
<feature type="region of interest" description="Disordered" evidence="2">
    <location>
        <begin position="1"/>
        <end position="20"/>
    </location>
</feature>